<keyword evidence="3" id="KW-0732">Signal</keyword>
<dbReference type="EC" id="3.2.1.51" evidence="2"/>
<evidence type="ECO:0000256" key="1">
    <source>
        <dbReference type="ARBA" id="ARBA00007951"/>
    </source>
</evidence>
<comment type="similarity">
    <text evidence="1">Belongs to the glycosyl hydrolase 29 family.</text>
</comment>
<dbReference type="Gene3D" id="3.20.20.80">
    <property type="entry name" value="Glycosidases"/>
    <property type="match status" value="1"/>
</dbReference>
<gene>
    <name evidence="7" type="ORF">LCGC14_2658180</name>
</gene>
<dbReference type="SMART" id="SM00812">
    <property type="entry name" value="Alpha_L_fucos"/>
    <property type="match status" value="1"/>
</dbReference>
<protein>
    <recommendedName>
        <fullName evidence="2">alpha-L-fucosidase</fullName>
        <ecNumber evidence="2">3.2.1.51</ecNumber>
    </recommendedName>
</protein>
<dbReference type="EMBL" id="LAZR01046283">
    <property type="protein sequence ID" value="KKK96898.1"/>
    <property type="molecule type" value="Genomic_DNA"/>
</dbReference>
<sequence length="194" mass="22085">MKLHPALAIALTLLTASAFAAEPAAPPEPWGAVPSERQLNWHETEYYALPHYTMGTYVGQDWPWGSDDASLINPKKFDADKWCRVYKEAGMRGVVFFVKHHDGFCVWQSDYTTYDMEASPWKNGKGDMLAEMAAACKRHGLKLGVYYSFWDRHRADWGKPGYLPHLKNQMRELFTNYGDLFMVWIDGAHGAGGY</sequence>
<keyword evidence="5" id="KW-0326">Glycosidase</keyword>
<dbReference type="GO" id="GO:0004560">
    <property type="term" value="F:alpha-L-fucosidase activity"/>
    <property type="evidence" value="ECO:0007669"/>
    <property type="project" value="InterPro"/>
</dbReference>
<dbReference type="PANTHER" id="PTHR10030">
    <property type="entry name" value="ALPHA-L-FUCOSIDASE"/>
    <property type="match status" value="1"/>
</dbReference>
<accession>A0A0F8ZSV5</accession>
<dbReference type="InterPro" id="IPR017853">
    <property type="entry name" value="GH"/>
</dbReference>
<dbReference type="SUPFAM" id="SSF51445">
    <property type="entry name" value="(Trans)glycosidases"/>
    <property type="match status" value="1"/>
</dbReference>
<feature type="domain" description="Glycoside hydrolase family 29 N-terminal" evidence="6">
    <location>
        <begin position="40"/>
        <end position="189"/>
    </location>
</feature>
<dbReference type="InterPro" id="IPR000933">
    <property type="entry name" value="Glyco_hydro_29"/>
</dbReference>
<dbReference type="GO" id="GO:0016139">
    <property type="term" value="P:glycoside catabolic process"/>
    <property type="evidence" value="ECO:0007669"/>
    <property type="project" value="TreeGrafter"/>
</dbReference>
<feature type="non-terminal residue" evidence="7">
    <location>
        <position position="194"/>
    </location>
</feature>
<evidence type="ECO:0000256" key="4">
    <source>
        <dbReference type="ARBA" id="ARBA00022801"/>
    </source>
</evidence>
<dbReference type="PANTHER" id="PTHR10030:SF37">
    <property type="entry name" value="ALPHA-L-FUCOSIDASE-RELATED"/>
    <property type="match status" value="1"/>
</dbReference>
<organism evidence="7">
    <name type="scientific">marine sediment metagenome</name>
    <dbReference type="NCBI Taxonomy" id="412755"/>
    <lineage>
        <taxon>unclassified sequences</taxon>
        <taxon>metagenomes</taxon>
        <taxon>ecological metagenomes</taxon>
    </lineage>
</organism>
<proteinExistence type="inferred from homology"/>
<reference evidence="7" key="1">
    <citation type="journal article" date="2015" name="Nature">
        <title>Complex archaea that bridge the gap between prokaryotes and eukaryotes.</title>
        <authorList>
            <person name="Spang A."/>
            <person name="Saw J.H."/>
            <person name="Jorgensen S.L."/>
            <person name="Zaremba-Niedzwiedzka K."/>
            <person name="Martijn J."/>
            <person name="Lind A.E."/>
            <person name="van Eijk R."/>
            <person name="Schleper C."/>
            <person name="Guy L."/>
            <person name="Ettema T.J."/>
        </authorList>
    </citation>
    <scope>NUCLEOTIDE SEQUENCE</scope>
</reference>
<evidence type="ECO:0000256" key="5">
    <source>
        <dbReference type="ARBA" id="ARBA00023295"/>
    </source>
</evidence>
<comment type="caution">
    <text evidence="7">The sequence shown here is derived from an EMBL/GenBank/DDBJ whole genome shotgun (WGS) entry which is preliminary data.</text>
</comment>
<evidence type="ECO:0000313" key="7">
    <source>
        <dbReference type="EMBL" id="KKK96898.1"/>
    </source>
</evidence>
<dbReference type="GO" id="GO:0005764">
    <property type="term" value="C:lysosome"/>
    <property type="evidence" value="ECO:0007669"/>
    <property type="project" value="TreeGrafter"/>
</dbReference>
<dbReference type="InterPro" id="IPR057739">
    <property type="entry name" value="Glyco_hydro_29_N"/>
</dbReference>
<evidence type="ECO:0000256" key="2">
    <source>
        <dbReference type="ARBA" id="ARBA00012662"/>
    </source>
</evidence>
<dbReference type="Pfam" id="PF01120">
    <property type="entry name" value="Alpha_L_fucos"/>
    <property type="match status" value="1"/>
</dbReference>
<keyword evidence="4" id="KW-0378">Hydrolase</keyword>
<evidence type="ECO:0000256" key="3">
    <source>
        <dbReference type="ARBA" id="ARBA00022729"/>
    </source>
</evidence>
<name>A0A0F8ZSV5_9ZZZZ</name>
<evidence type="ECO:0000259" key="6">
    <source>
        <dbReference type="Pfam" id="PF01120"/>
    </source>
</evidence>
<dbReference type="AlphaFoldDB" id="A0A0F8ZSV5"/>
<dbReference type="GO" id="GO:0006004">
    <property type="term" value="P:fucose metabolic process"/>
    <property type="evidence" value="ECO:0007669"/>
    <property type="project" value="TreeGrafter"/>
</dbReference>